<accession>A0A317ZCR7</accession>
<name>A0A317ZCR7_9BACT</name>
<evidence type="ECO:0000256" key="1">
    <source>
        <dbReference type="ARBA" id="ARBA00004651"/>
    </source>
</evidence>
<dbReference type="EMBL" id="QHJQ01000014">
    <property type="protein sequence ID" value="PXA02975.1"/>
    <property type="molecule type" value="Genomic_DNA"/>
</dbReference>
<feature type="transmembrane region" description="Helical" evidence="6">
    <location>
        <begin position="20"/>
        <end position="38"/>
    </location>
</feature>
<evidence type="ECO:0000256" key="5">
    <source>
        <dbReference type="ARBA" id="ARBA00023136"/>
    </source>
</evidence>
<evidence type="ECO:0000259" key="7">
    <source>
        <dbReference type="Pfam" id="PF12823"/>
    </source>
</evidence>
<evidence type="ECO:0000256" key="3">
    <source>
        <dbReference type="ARBA" id="ARBA00022692"/>
    </source>
</evidence>
<evidence type="ECO:0000256" key="2">
    <source>
        <dbReference type="ARBA" id="ARBA00022475"/>
    </source>
</evidence>
<keyword evidence="3 6" id="KW-0812">Transmembrane</keyword>
<dbReference type="AlphaFoldDB" id="A0A317ZCR7"/>
<protein>
    <recommendedName>
        <fullName evidence="7">DUF3817 domain-containing protein</fullName>
    </recommendedName>
</protein>
<dbReference type="Pfam" id="PF12823">
    <property type="entry name" value="DUF3817"/>
    <property type="match status" value="1"/>
</dbReference>
<sequence>MWLHFNNSLNRLRSVGSWEAVSYLLLLCVAMPLKYIWGWPEAVRAVGMAHGLLWMAYIGLAVLGQVDYKWHWKTTAWLFVASLLPFGPFVAEAKLLRKVQTEEL</sequence>
<feature type="transmembrane region" description="Helical" evidence="6">
    <location>
        <begin position="76"/>
        <end position="96"/>
    </location>
</feature>
<keyword evidence="5 6" id="KW-0472">Membrane</keyword>
<feature type="domain" description="DUF3817" evidence="7">
    <location>
        <begin position="9"/>
        <end position="96"/>
    </location>
</feature>
<keyword evidence="2" id="KW-1003">Cell membrane</keyword>
<evidence type="ECO:0000313" key="9">
    <source>
        <dbReference type="Proteomes" id="UP000247099"/>
    </source>
</evidence>
<evidence type="ECO:0000313" key="8">
    <source>
        <dbReference type="EMBL" id="PXA02975.1"/>
    </source>
</evidence>
<dbReference type="InParanoid" id="A0A317ZCR7"/>
<reference evidence="8 9" key="1">
    <citation type="submission" date="2018-05" db="EMBL/GenBank/DDBJ databases">
        <title>Coraliomargarita sinensis sp. nov., isolated from a marine solar saltern.</title>
        <authorList>
            <person name="Zhou L.Y."/>
        </authorList>
    </citation>
    <scope>NUCLEOTIDE SEQUENCE [LARGE SCALE GENOMIC DNA]</scope>
    <source>
        <strain evidence="8 9">WN38</strain>
    </source>
</reference>
<gene>
    <name evidence="8" type="ORF">DDZ13_14405</name>
</gene>
<dbReference type="NCBIfam" id="TIGR03954">
    <property type="entry name" value="integ_memb_HG"/>
    <property type="match status" value="1"/>
</dbReference>
<comment type="caution">
    <text evidence="8">The sequence shown here is derived from an EMBL/GenBank/DDBJ whole genome shotgun (WGS) entry which is preliminary data.</text>
</comment>
<proteinExistence type="predicted"/>
<evidence type="ECO:0000256" key="6">
    <source>
        <dbReference type="SAM" id="Phobius"/>
    </source>
</evidence>
<dbReference type="RefSeq" id="WP_110132163.1">
    <property type="nucleotide sequence ID" value="NZ_QHJQ01000014.1"/>
</dbReference>
<dbReference type="OrthoDB" id="1121311at2"/>
<dbReference type="PANTHER" id="PTHR40077">
    <property type="entry name" value="MEMBRANE PROTEIN-RELATED"/>
    <property type="match status" value="1"/>
</dbReference>
<feature type="transmembrane region" description="Helical" evidence="6">
    <location>
        <begin position="45"/>
        <end position="64"/>
    </location>
</feature>
<evidence type="ECO:0000256" key="4">
    <source>
        <dbReference type="ARBA" id="ARBA00022989"/>
    </source>
</evidence>
<comment type="subcellular location">
    <subcellularLocation>
        <location evidence="1">Cell membrane</location>
        <topology evidence="1">Multi-pass membrane protein</topology>
    </subcellularLocation>
</comment>
<organism evidence="8 9">
    <name type="scientific">Coraliomargarita sinensis</name>
    <dbReference type="NCBI Taxonomy" id="2174842"/>
    <lineage>
        <taxon>Bacteria</taxon>
        <taxon>Pseudomonadati</taxon>
        <taxon>Verrucomicrobiota</taxon>
        <taxon>Opitutia</taxon>
        <taxon>Puniceicoccales</taxon>
        <taxon>Coraliomargaritaceae</taxon>
        <taxon>Coraliomargarita</taxon>
    </lineage>
</organism>
<dbReference type="GO" id="GO:0005886">
    <property type="term" value="C:plasma membrane"/>
    <property type="evidence" value="ECO:0007669"/>
    <property type="project" value="UniProtKB-SubCell"/>
</dbReference>
<keyword evidence="9" id="KW-1185">Reference proteome</keyword>
<keyword evidence="4 6" id="KW-1133">Transmembrane helix</keyword>
<dbReference type="InterPro" id="IPR023845">
    <property type="entry name" value="DUF3817_TM"/>
</dbReference>
<dbReference type="Proteomes" id="UP000247099">
    <property type="component" value="Unassembled WGS sequence"/>
</dbReference>
<dbReference type="PANTHER" id="PTHR40077:SF1">
    <property type="entry name" value="MEMBRANE PROTEIN"/>
    <property type="match status" value="1"/>
</dbReference>